<dbReference type="PANTHER" id="PTHR32089:SF120">
    <property type="entry name" value="METHYL-ACCEPTING CHEMOTAXIS PROTEIN TLPQ"/>
    <property type="match status" value="1"/>
</dbReference>
<dbReference type="GO" id="GO:0007165">
    <property type="term" value="P:signal transduction"/>
    <property type="evidence" value="ECO:0007669"/>
    <property type="project" value="UniProtKB-KW"/>
</dbReference>
<evidence type="ECO:0000313" key="8">
    <source>
        <dbReference type="EMBL" id="RTR33425.1"/>
    </source>
</evidence>
<dbReference type="InterPro" id="IPR004090">
    <property type="entry name" value="Chemotax_Me-accpt_rcpt"/>
</dbReference>
<dbReference type="InterPro" id="IPR003660">
    <property type="entry name" value="HAMP_dom"/>
</dbReference>
<dbReference type="GO" id="GO:0004888">
    <property type="term" value="F:transmembrane signaling receptor activity"/>
    <property type="evidence" value="ECO:0007669"/>
    <property type="project" value="InterPro"/>
</dbReference>
<dbReference type="GO" id="GO:0016020">
    <property type="term" value="C:membrane"/>
    <property type="evidence" value="ECO:0007669"/>
    <property type="project" value="UniProtKB-SubCell"/>
</dbReference>
<proteinExistence type="inferred from homology"/>
<evidence type="ECO:0000256" key="4">
    <source>
        <dbReference type="PROSITE-ProRule" id="PRU00284"/>
    </source>
</evidence>
<feature type="domain" description="Methyl-accepting transducer" evidence="6">
    <location>
        <begin position="275"/>
        <end position="511"/>
    </location>
</feature>
<feature type="transmembrane region" description="Helical" evidence="5">
    <location>
        <begin position="14"/>
        <end position="35"/>
    </location>
</feature>
<keyword evidence="2 4" id="KW-0807">Transducer</keyword>
<accession>A0A3S0IE22</accession>
<dbReference type="AlphaFoldDB" id="A0A3S0IE22"/>
<evidence type="ECO:0000313" key="9">
    <source>
        <dbReference type="Proteomes" id="UP000282060"/>
    </source>
</evidence>
<keyword evidence="5" id="KW-0812">Transmembrane</keyword>
<dbReference type="Pfam" id="PF00015">
    <property type="entry name" value="MCPsignal"/>
    <property type="match status" value="1"/>
</dbReference>
<keyword evidence="5" id="KW-1133">Transmembrane helix</keyword>
<comment type="similarity">
    <text evidence="3">Belongs to the methyl-accepting chemotaxis (MCP) protein family.</text>
</comment>
<feature type="domain" description="HAMP" evidence="7">
    <location>
        <begin position="216"/>
        <end position="270"/>
    </location>
</feature>
<dbReference type="OrthoDB" id="7054443at2"/>
<keyword evidence="5" id="KW-0472">Membrane</keyword>
<dbReference type="PRINTS" id="PR00260">
    <property type="entry name" value="CHEMTRNSDUCR"/>
</dbReference>
<dbReference type="PANTHER" id="PTHR32089">
    <property type="entry name" value="METHYL-ACCEPTING CHEMOTAXIS PROTEIN MCPB"/>
    <property type="match status" value="1"/>
</dbReference>
<dbReference type="PROSITE" id="PS50111">
    <property type="entry name" value="CHEMOTAXIS_TRANSDUC_2"/>
    <property type="match status" value="1"/>
</dbReference>
<dbReference type="InterPro" id="IPR004089">
    <property type="entry name" value="MCPsignal_dom"/>
</dbReference>
<dbReference type="Gene3D" id="1.10.287.950">
    <property type="entry name" value="Methyl-accepting chemotaxis protein"/>
    <property type="match status" value="1"/>
</dbReference>
<dbReference type="CDD" id="cd11386">
    <property type="entry name" value="MCP_signal"/>
    <property type="match status" value="1"/>
</dbReference>
<dbReference type="PROSITE" id="PS50885">
    <property type="entry name" value="HAMP"/>
    <property type="match status" value="1"/>
</dbReference>
<evidence type="ECO:0000259" key="7">
    <source>
        <dbReference type="PROSITE" id="PS50885"/>
    </source>
</evidence>
<dbReference type="EMBL" id="RXNV01000002">
    <property type="protein sequence ID" value="RTR33425.1"/>
    <property type="molecule type" value="Genomic_DNA"/>
</dbReference>
<dbReference type="Proteomes" id="UP000282060">
    <property type="component" value="Unassembled WGS sequence"/>
</dbReference>
<feature type="transmembrane region" description="Helical" evidence="5">
    <location>
        <begin position="194"/>
        <end position="215"/>
    </location>
</feature>
<name>A0A3S0IE22_9GAMM</name>
<organism evidence="8 9">
    <name type="scientific">Shewanella atlantica</name>
    <dbReference type="NCBI Taxonomy" id="271099"/>
    <lineage>
        <taxon>Bacteria</taxon>
        <taxon>Pseudomonadati</taxon>
        <taxon>Pseudomonadota</taxon>
        <taxon>Gammaproteobacteria</taxon>
        <taxon>Alteromonadales</taxon>
        <taxon>Shewanellaceae</taxon>
        <taxon>Shewanella</taxon>
    </lineage>
</organism>
<evidence type="ECO:0000256" key="1">
    <source>
        <dbReference type="ARBA" id="ARBA00004370"/>
    </source>
</evidence>
<evidence type="ECO:0000256" key="5">
    <source>
        <dbReference type="SAM" id="Phobius"/>
    </source>
</evidence>
<dbReference type="GO" id="GO:0006935">
    <property type="term" value="P:chemotaxis"/>
    <property type="evidence" value="ECO:0007669"/>
    <property type="project" value="InterPro"/>
</dbReference>
<dbReference type="SUPFAM" id="SSF58104">
    <property type="entry name" value="Methyl-accepting chemotaxis protein (MCP) signaling domain"/>
    <property type="match status" value="1"/>
</dbReference>
<keyword evidence="9" id="KW-1185">Reference proteome</keyword>
<dbReference type="FunFam" id="1.10.287.950:FF:000001">
    <property type="entry name" value="Methyl-accepting chemotaxis sensory transducer"/>
    <property type="match status" value="1"/>
</dbReference>
<comment type="caution">
    <text evidence="8">The sequence shown here is derived from an EMBL/GenBank/DDBJ whole genome shotgun (WGS) entry which is preliminary data.</text>
</comment>
<evidence type="ECO:0000256" key="2">
    <source>
        <dbReference type="ARBA" id="ARBA00023224"/>
    </source>
</evidence>
<gene>
    <name evidence="8" type="ORF">EKG39_06715</name>
</gene>
<dbReference type="SMART" id="SM00283">
    <property type="entry name" value="MA"/>
    <property type="match status" value="1"/>
</dbReference>
<comment type="subcellular location">
    <subcellularLocation>
        <location evidence="1">Membrane</location>
    </subcellularLocation>
</comment>
<evidence type="ECO:0000256" key="3">
    <source>
        <dbReference type="ARBA" id="ARBA00029447"/>
    </source>
</evidence>
<evidence type="ECO:0000259" key="6">
    <source>
        <dbReference type="PROSITE" id="PS50111"/>
    </source>
</evidence>
<protein>
    <submittedName>
        <fullName evidence="8">Methyl-accepting chemotaxis protein</fullName>
    </submittedName>
</protein>
<dbReference type="SMART" id="SM00304">
    <property type="entry name" value="HAMP"/>
    <property type="match status" value="1"/>
</dbReference>
<sequence>MNTDKKKYGSIKHLLIATFSTLAFIFCIGLVLIGYNIENVRSQIDSLEREYVSSNLAAELLQSSSGLRREQIGYSLRRVLGTQMSSDSVKYIEREAITLNQTFTELKKIANIRTQQQLTQLEQPIAEFKLLHDQFLAMDSKAEPKDTAKMLTSTASWKIYDRIETGIRALTEQQAETVNYAKQSSAKAIDSLKICLIIIAAIFIMVIIFAGIILISRILSPLQATTEVLTEISAGNLAVDIERARFNSSEYSALADVLTSTRMKLQQMITQIGTSSVQLGSAVEDLGSVANDSATGMEEQRNEVTQVATAMNELQSSIVEISRNTSQTAEFANNAVEATAQGQSVVSSTLAAIDESATEIARVNTVIEQLQKDTDAIAVILDVIANITEQTNLLALNAAIEAARAGEQGRGFAVVADEVRVLAQRTQTSAREIKDTIEVLQGRAKLAVQSMQSSQCKMQTSVVAADQAHLAMEEISNAIGSINDIAIQVASATEQQTAVTEELNCNITNISDASKRVSDGSHLVSQSSRELRQLSVNLDGMIQQFRV</sequence>
<reference evidence="8 9" key="1">
    <citation type="submission" date="2018-12" db="EMBL/GenBank/DDBJ databases">
        <authorList>
            <person name="Yu L."/>
        </authorList>
    </citation>
    <scope>NUCLEOTIDE SEQUENCE [LARGE SCALE GENOMIC DNA]</scope>
    <source>
        <strain evidence="8 9">HAW-EB5</strain>
    </source>
</reference>
<dbReference type="RefSeq" id="WP_126504980.1">
    <property type="nucleotide sequence ID" value="NZ_RXNV01000002.1"/>
</dbReference>